<protein>
    <submittedName>
        <fullName evidence="7">Threonine/homoserine/homoserine lactone efflux protein</fullName>
    </submittedName>
</protein>
<dbReference type="RefSeq" id="WP_244543997.1">
    <property type="nucleotide sequence ID" value="NZ_FOAN01000010.1"/>
</dbReference>
<dbReference type="STRING" id="1036779.SAMN04515666_110142"/>
<dbReference type="PANTHER" id="PTHR30086:SF20">
    <property type="entry name" value="ARGININE EXPORTER PROTEIN ARGO-RELATED"/>
    <property type="match status" value="1"/>
</dbReference>
<gene>
    <name evidence="7" type="ORF">SAMN04515666_110142</name>
</gene>
<evidence type="ECO:0000256" key="5">
    <source>
        <dbReference type="ARBA" id="ARBA00023136"/>
    </source>
</evidence>
<dbReference type="PANTHER" id="PTHR30086">
    <property type="entry name" value="ARGININE EXPORTER PROTEIN ARGO"/>
    <property type="match status" value="1"/>
</dbReference>
<feature type="transmembrane region" description="Helical" evidence="6">
    <location>
        <begin position="139"/>
        <end position="162"/>
    </location>
</feature>
<dbReference type="GO" id="GO:0005886">
    <property type="term" value="C:plasma membrane"/>
    <property type="evidence" value="ECO:0007669"/>
    <property type="project" value="UniProtKB-SubCell"/>
</dbReference>
<feature type="transmembrane region" description="Helical" evidence="6">
    <location>
        <begin position="6"/>
        <end position="30"/>
    </location>
</feature>
<feature type="transmembrane region" description="Helical" evidence="6">
    <location>
        <begin position="174"/>
        <end position="192"/>
    </location>
</feature>
<dbReference type="Pfam" id="PF01810">
    <property type="entry name" value="LysE"/>
    <property type="match status" value="1"/>
</dbReference>
<keyword evidence="4 6" id="KW-1133">Transmembrane helix</keyword>
<dbReference type="GO" id="GO:0015171">
    <property type="term" value="F:amino acid transmembrane transporter activity"/>
    <property type="evidence" value="ECO:0007669"/>
    <property type="project" value="TreeGrafter"/>
</dbReference>
<dbReference type="AlphaFoldDB" id="A0A1H7XRG5"/>
<dbReference type="Proteomes" id="UP000199664">
    <property type="component" value="Unassembled WGS sequence"/>
</dbReference>
<reference evidence="8" key="1">
    <citation type="submission" date="2016-10" db="EMBL/GenBank/DDBJ databases">
        <authorList>
            <person name="Varghese N."/>
            <person name="Submissions S."/>
        </authorList>
    </citation>
    <scope>NUCLEOTIDE SEQUENCE [LARGE SCALE GENOMIC DNA]</scope>
    <source>
        <strain evidence="8">LMG 26383,CCUG 61248,R- 45681</strain>
    </source>
</reference>
<organism evidence="7 8">
    <name type="scientific">Bosea lupini</name>
    <dbReference type="NCBI Taxonomy" id="1036779"/>
    <lineage>
        <taxon>Bacteria</taxon>
        <taxon>Pseudomonadati</taxon>
        <taxon>Pseudomonadota</taxon>
        <taxon>Alphaproteobacteria</taxon>
        <taxon>Hyphomicrobiales</taxon>
        <taxon>Boseaceae</taxon>
        <taxon>Bosea</taxon>
    </lineage>
</organism>
<dbReference type="EMBL" id="FOAN01000010">
    <property type="protein sequence ID" value="SEM36380.1"/>
    <property type="molecule type" value="Genomic_DNA"/>
</dbReference>
<evidence type="ECO:0000256" key="3">
    <source>
        <dbReference type="ARBA" id="ARBA00022692"/>
    </source>
</evidence>
<name>A0A1H7XRG5_9HYPH</name>
<keyword evidence="3 6" id="KW-0812">Transmembrane</keyword>
<evidence type="ECO:0000256" key="2">
    <source>
        <dbReference type="ARBA" id="ARBA00022475"/>
    </source>
</evidence>
<evidence type="ECO:0000256" key="4">
    <source>
        <dbReference type="ARBA" id="ARBA00022989"/>
    </source>
</evidence>
<keyword evidence="2" id="KW-1003">Cell membrane</keyword>
<keyword evidence="8" id="KW-1185">Reference proteome</keyword>
<accession>A0A1H7XRG5</accession>
<keyword evidence="5 6" id="KW-0472">Membrane</keyword>
<evidence type="ECO:0000313" key="8">
    <source>
        <dbReference type="Proteomes" id="UP000199664"/>
    </source>
</evidence>
<comment type="subcellular location">
    <subcellularLocation>
        <location evidence="1">Cell membrane</location>
        <topology evidence="1">Multi-pass membrane protein</topology>
    </subcellularLocation>
</comment>
<feature type="transmembrane region" description="Helical" evidence="6">
    <location>
        <begin position="106"/>
        <end position="127"/>
    </location>
</feature>
<evidence type="ECO:0000256" key="1">
    <source>
        <dbReference type="ARBA" id="ARBA00004651"/>
    </source>
</evidence>
<proteinExistence type="predicted"/>
<evidence type="ECO:0000256" key="6">
    <source>
        <dbReference type="SAM" id="Phobius"/>
    </source>
</evidence>
<dbReference type="InterPro" id="IPR001123">
    <property type="entry name" value="LeuE-type"/>
</dbReference>
<feature type="transmembrane region" description="Helical" evidence="6">
    <location>
        <begin position="67"/>
        <end position="85"/>
    </location>
</feature>
<feature type="transmembrane region" description="Helical" evidence="6">
    <location>
        <begin position="37"/>
        <end position="61"/>
    </location>
</feature>
<sequence length="195" mass="20658">MRFWEFLLTAVIAELTPGPNMGYLVALSLARGQRAGLAAVAGVALGLALLGLAAAFGFAFVSAQAPLAAQALRWAGIAYLLWLAYDAWRDPPPGAGDELGPSFRRGLVTNLLNPKAAIFYVAVIPLFLPVPAPRDQLLLLTGCFVVIATVIHVALVLGASASRALLFHPSRERAIRRGAAVGMALVALWFAWSTR</sequence>
<evidence type="ECO:0000313" key="7">
    <source>
        <dbReference type="EMBL" id="SEM36380.1"/>
    </source>
</evidence>